<dbReference type="Proteomes" id="UP000032336">
    <property type="component" value="Unassembled WGS sequence"/>
</dbReference>
<keyword evidence="1" id="KW-0472">Membrane</keyword>
<keyword evidence="3" id="KW-1185">Reference proteome</keyword>
<dbReference type="PATRIC" id="fig|1121877.4.peg.1861"/>
<reference evidence="2 3" key="1">
    <citation type="submission" date="2015-01" db="EMBL/GenBank/DDBJ databases">
        <title>Draft genome of the acidophilic iron oxidizer Ferrimicrobium acidiphilum strain T23.</title>
        <authorList>
            <person name="Poehlein A."/>
            <person name="Eisen S."/>
            <person name="Schloemann M."/>
            <person name="Johnson B.D."/>
            <person name="Daniel R."/>
            <person name="Muehling M."/>
        </authorList>
    </citation>
    <scope>NUCLEOTIDE SEQUENCE [LARGE SCALE GENOMIC DNA]</scope>
    <source>
        <strain evidence="2 3">T23</strain>
    </source>
</reference>
<keyword evidence="2" id="KW-0282">Flagellum</keyword>
<dbReference type="PRINTS" id="PR00950">
    <property type="entry name" value="TYPE3IMSPROT"/>
</dbReference>
<evidence type="ECO:0000313" key="3">
    <source>
        <dbReference type="Proteomes" id="UP000032336"/>
    </source>
</evidence>
<feature type="transmembrane region" description="Helical" evidence="1">
    <location>
        <begin position="145"/>
        <end position="163"/>
    </location>
</feature>
<dbReference type="SUPFAM" id="SSF160544">
    <property type="entry name" value="EscU C-terminal domain-like"/>
    <property type="match status" value="1"/>
</dbReference>
<keyword evidence="1" id="KW-1133">Transmembrane helix</keyword>
<dbReference type="EMBL" id="JXUW01000014">
    <property type="protein sequence ID" value="KJE76601.1"/>
    <property type="molecule type" value="Genomic_DNA"/>
</dbReference>
<keyword evidence="1" id="KW-0812">Transmembrane</keyword>
<dbReference type="Gene3D" id="3.40.1690.10">
    <property type="entry name" value="secretion proteins EscU"/>
    <property type="match status" value="1"/>
</dbReference>
<dbReference type="STRING" id="1121877.FEAC_16810"/>
<keyword evidence="2" id="KW-0969">Cilium</keyword>
<feature type="transmembrane region" description="Helical" evidence="1">
    <location>
        <begin position="54"/>
        <end position="75"/>
    </location>
</feature>
<evidence type="ECO:0000313" key="2">
    <source>
        <dbReference type="EMBL" id="KJE76601.1"/>
    </source>
</evidence>
<feature type="transmembrane region" description="Helical" evidence="1">
    <location>
        <begin position="30"/>
        <end position="47"/>
    </location>
</feature>
<comment type="caution">
    <text evidence="2">The sequence shown here is derived from an EMBL/GenBank/DDBJ whole genome shotgun (WGS) entry which is preliminary data.</text>
</comment>
<dbReference type="Pfam" id="PF01312">
    <property type="entry name" value="Bac_export_2"/>
    <property type="match status" value="1"/>
</dbReference>
<dbReference type="PANTHER" id="PTHR30531">
    <property type="entry name" value="FLAGELLAR BIOSYNTHETIC PROTEIN FLHB"/>
    <property type="match status" value="1"/>
</dbReference>
<protein>
    <submittedName>
        <fullName evidence="2">Flagellar biosynthetic protein FlhB</fullName>
    </submittedName>
</protein>
<dbReference type="eggNOG" id="COG1377">
    <property type="taxonomic scope" value="Bacteria"/>
</dbReference>
<gene>
    <name evidence="2" type="primary">flhB</name>
    <name evidence="2" type="ORF">FEAC_16810</name>
</gene>
<evidence type="ECO:0000256" key="1">
    <source>
        <dbReference type="SAM" id="Phobius"/>
    </source>
</evidence>
<feature type="transmembrane region" description="Helical" evidence="1">
    <location>
        <begin position="183"/>
        <end position="204"/>
    </location>
</feature>
<dbReference type="RefSeq" id="WP_035389294.1">
    <property type="nucleotide sequence ID" value="NZ_JQKF01000011.1"/>
</dbReference>
<keyword evidence="2" id="KW-0966">Cell projection</keyword>
<accession>A0A0D8FTY5</accession>
<dbReference type="GeneID" id="78372847"/>
<dbReference type="GO" id="GO:0005886">
    <property type="term" value="C:plasma membrane"/>
    <property type="evidence" value="ECO:0007669"/>
    <property type="project" value="TreeGrafter"/>
</dbReference>
<dbReference type="InterPro" id="IPR029025">
    <property type="entry name" value="T3SS_substrate_exporter_C"/>
</dbReference>
<organism evidence="2 3">
    <name type="scientific">Ferrimicrobium acidiphilum DSM 19497</name>
    <dbReference type="NCBI Taxonomy" id="1121877"/>
    <lineage>
        <taxon>Bacteria</taxon>
        <taxon>Bacillati</taxon>
        <taxon>Actinomycetota</taxon>
        <taxon>Acidimicrobiia</taxon>
        <taxon>Acidimicrobiales</taxon>
        <taxon>Acidimicrobiaceae</taxon>
        <taxon>Ferrimicrobium</taxon>
    </lineage>
</organism>
<dbReference type="GO" id="GO:0009306">
    <property type="term" value="P:protein secretion"/>
    <property type="evidence" value="ECO:0007669"/>
    <property type="project" value="InterPro"/>
</dbReference>
<sequence>MPKNEGTEQATAHKLEKARKEGTVARSAELATWLVILAFSLAAPLVFHTVESKIVAFGHLALGGGAALSSTTALRRLESGLETVGELALLVAAPVAVFVVLINVAQVGIRFVPKKLRLDFTHFSPRKNLSRIFSTSPAVEAAKSLVKLLIVVLVSALLLLGGIDSLTSASISPIAVASQVASMSIELVRLTGVLGLAIALIDFARSRTQVRKQLMMTRQEVKDETKQYEGDMQTKGRRRRMARELSRRRMIANVALADVVVANPMHVAVALKYEPTTQRAPIVLAKGSEYIAVTIRERARVAGVPIVIDPPLARALNIAVPVGEPIPGSLFLVVARLLAFVYQLSTTARYYDSSHQSNLEEIPEEILEQVLSELAT</sequence>
<dbReference type="AlphaFoldDB" id="A0A0D8FTY5"/>
<dbReference type="PANTHER" id="PTHR30531:SF12">
    <property type="entry name" value="FLAGELLAR BIOSYNTHETIC PROTEIN FLHB"/>
    <property type="match status" value="1"/>
</dbReference>
<proteinExistence type="predicted"/>
<name>A0A0D8FTY5_9ACTN</name>
<dbReference type="OrthoDB" id="9807950at2"/>
<dbReference type="InterPro" id="IPR006135">
    <property type="entry name" value="T3SS_substrate_exporter"/>
</dbReference>
<feature type="transmembrane region" description="Helical" evidence="1">
    <location>
        <begin position="87"/>
        <end position="109"/>
    </location>
</feature>